<dbReference type="InterPro" id="IPR011335">
    <property type="entry name" value="Restrct_endonuc-II-like"/>
</dbReference>
<dbReference type="Proteomes" id="UP000537141">
    <property type="component" value="Unassembled WGS sequence"/>
</dbReference>
<comment type="caution">
    <text evidence="1">The sequence shown here is derived from an EMBL/GenBank/DDBJ whole genome shotgun (WGS) entry which is preliminary data.</text>
</comment>
<dbReference type="AlphaFoldDB" id="A0A7X0TU21"/>
<reference evidence="1 2" key="1">
    <citation type="submission" date="2020-08" db="EMBL/GenBank/DDBJ databases">
        <title>Genomic Encyclopedia of Type Strains, Phase IV (KMG-IV): sequencing the most valuable type-strain genomes for metagenomic binning, comparative biology and taxonomic classification.</title>
        <authorList>
            <person name="Goeker M."/>
        </authorList>
    </citation>
    <scope>NUCLEOTIDE SEQUENCE [LARGE SCALE GENOMIC DNA]</scope>
    <source>
        <strain evidence="1 2">DSM 26287</strain>
    </source>
</reference>
<dbReference type="PANTHER" id="PTHR38784">
    <property type="entry name" value="SUCROSE PHOSPHORYLASE"/>
    <property type="match status" value="1"/>
</dbReference>
<dbReference type="InterPro" id="IPR038590">
    <property type="entry name" value="YaeQ_sf"/>
</dbReference>
<protein>
    <submittedName>
        <fullName evidence="1">Uncharacterized protein YaeQ</fullName>
    </submittedName>
</protein>
<organism evidence="1 2">
    <name type="scientific">Thalassotalea piscium</name>
    <dbReference type="NCBI Taxonomy" id="1230533"/>
    <lineage>
        <taxon>Bacteria</taxon>
        <taxon>Pseudomonadati</taxon>
        <taxon>Pseudomonadota</taxon>
        <taxon>Gammaproteobacteria</taxon>
        <taxon>Alteromonadales</taxon>
        <taxon>Colwelliaceae</taxon>
        <taxon>Thalassotalea</taxon>
    </lineage>
</organism>
<sequence length="177" mass="20797">MALKSTINKATIHLSDMDRNYYDTISLTLAQHPSETDLRLMTRVIAYILNAQPDLAFGKGLSDEDEAVIWHIDYSDQINLWIELGQPDEKRIKKACNKARRVNLYCYTHSNDVWFNQNKNKLSNYSNLSIYKFDYKILQELTTWISRTMEFQCSIQDGQLWLSNNEHSLLIEIEQLQ</sequence>
<proteinExistence type="predicted"/>
<keyword evidence="2" id="KW-1185">Reference proteome</keyword>
<dbReference type="SMART" id="SM01322">
    <property type="entry name" value="YaeQ"/>
    <property type="match status" value="1"/>
</dbReference>
<dbReference type="PANTHER" id="PTHR38784:SF1">
    <property type="entry name" value="SUCROSE PHOSPHORYLASE"/>
    <property type="match status" value="1"/>
</dbReference>
<dbReference type="Pfam" id="PF07152">
    <property type="entry name" value="YaeQ"/>
    <property type="match status" value="1"/>
</dbReference>
<dbReference type="EMBL" id="JACHHU010000017">
    <property type="protein sequence ID" value="MBB6543645.1"/>
    <property type="molecule type" value="Genomic_DNA"/>
</dbReference>
<dbReference type="PIRSF" id="PIRSF011484">
    <property type="entry name" value="YaeQ"/>
    <property type="match status" value="1"/>
</dbReference>
<accession>A0A7X0TU21</accession>
<dbReference type="SUPFAM" id="SSF52980">
    <property type="entry name" value="Restriction endonuclease-like"/>
    <property type="match status" value="1"/>
</dbReference>
<evidence type="ECO:0000313" key="2">
    <source>
        <dbReference type="Proteomes" id="UP000537141"/>
    </source>
</evidence>
<evidence type="ECO:0000313" key="1">
    <source>
        <dbReference type="EMBL" id="MBB6543645.1"/>
    </source>
</evidence>
<name>A0A7X0TU21_9GAMM</name>
<dbReference type="RefSeq" id="WP_184424427.1">
    <property type="nucleotide sequence ID" value="NZ_AP027362.1"/>
</dbReference>
<gene>
    <name evidence="1" type="ORF">HNQ55_002166</name>
</gene>
<dbReference type="InterPro" id="IPR009822">
    <property type="entry name" value="YaeQ"/>
</dbReference>
<dbReference type="Gene3D" id="3.10.640.10">
    <property type="entry name" value="Restriction endonuclease-like alpha-beta roll domain"/>
    <property type="match status" value="1"/>
</dbReference>